<gene>
    <name evidence="6" type="ORF">F9L07_25710</name>
</gene>
<evidence type="ECO:0000313" key="6">
    <source>
        <dbReference type="EMBL" id="KAB2807454.1"/>
    </source>
</evidence>
<dbReference type="Proteomes" id="UP000449906">
    <property type="component" value="Unassembled WGS sequence"/>
</dbReference>
<comment type="caution">
    <text evidence="6">The sequence shown here is derived from an EMBL/GenBank/DDBJ whole genome shotgun (WGS) entry which is preliminary data.</text>
</comment>
<keyword evidence="1" id="KW-0805">Transcription regulation</keyword>
<keyword evidence="2 4" id="KW-0238">DNA-binding</keyword>
<sequence>MTTLPRGRHGLSRDEVAAVQRERVFHAMADAMAEHGYAGTSVAAVIKRAGVSRETFYQHFGSKHDCFLAAYEWATDLLREGFAEGLGVGADRPAAERFDALLGRYLAALAEDPRRARLFLVEAYAAGPEIMRRRLAVQAEAAEVLAALFGVDSSDEAQRFACEALLAATIQMVTARVVLDDAAALTSLRPPLVALAATLFPS</sequence>
<evidence type="ECO:0000259" key="5">
    <source>
        <dbReference type="PROSITE" id="PS50977"/>
    </source>
</evidence>
<dbReference type="InterPro" id="IPR001647">
    <property type="entry name" value="HTH_TetR"/>
</dbReference>
<keyword evidence="3" id="KW-0804">Transcription</keyword>
<dbReference type="PROSITE" id="PS50977">
    <property type="entry name" value="HTH_TETR_2"/>
    <property type="match status" value="1"/>
</dbReference>
<dbReference type="InterPro" id="IPR009057">
    <property type="entry name" value="Homeodomain-like_sf"/>
</dbReference>
<feature type="DNA-binding region" description="H-T-H motif" evidence="4">
    <location>
        <begin position="41"/>
        <end position="60"/>
    </location>
</feature>
<feature type="domain" description="HTH tetR-type" evidence="5">
    <location>
        <begin position="18"/>
        <end position="78"/>
    </location>
</feature>
<dbReference type="AlphaFoldDB" id="A0A7J5DRR9"/>
<dbReference type="PRINTS" id="PR00455">
    <property type="entry name" value="HTHTETR"/>
</dbReference>
<evidence type="ECO:0000256" key="4">
    <source>
        <dbReference type="PROSITE-ProRule" id="PRU00335"/>
    </source>
</evidence>
<dbReference type="Gene3D" id="1.10.357.10">
    <property type="entry name" value="Tetracycline Repressor, domain 2"/>
    <property type="match status" value="1"/>
</dbReference>
<accession>A0A7J5DRR9</accession>
<dbReference type="PANTHER" id="PTHR47506">
    <property type="entry name" value="TRANSCRIPTIONAL REGULATORY PROTEIN"/>
    <property type="match status" value="1"/>
</dbReference>
<dbReference type="EMBL" id="WBVM01000005">
    <property type="protein sequence ID" value="KAB2807454.1"/>
    <property type="molecule type" value="Genomic_DNA"/>
</dbReference>
<evidence type="ECO:0000256" key="1">
    <source>
        <dbReference type="ARBA" id="ARBA00023015"/>
    </source>
</evidence>
<evidence type="ECO:0000313" key="7">
    <source>
        <dbReference type="Proteomes" id="UP000449906"/>
    </source>
</evidence>
<proteinExistence type="predicted"/>
<evidence type="ECO:0000256" key="2">
    <source>
        <dbReference type="ARBA" id="ARBA00023125"/>
    </source>
</evidence>
<evidence type="ECO:0000256" key="3">
    <source>
        <dbReference type="ARBA" id="ARBA00023163"/>
    </source>
</evidence>
<reference evidence="6 7" key="1">
    <citation type="submission" date="2019-09" db="EMBL/GenBank/DDBJ databases">
        <title>Pimelobacter sp. isolated from Paulinella.</title>
        <authorList>
            <person name="Jeong S.E."/>
        </authorList>
    </citation>
    <scope>NUCLEOTIDE SEQUENCE [LARGE SCALE GENOMIC DNA]</scope>
    <source>
        <strain evidence="6 7">Pch-N</strain>
    </source>
</reference>
<dbReference type="GO" id="GO:0003677">
    <property type="term" value="F:DNA binding"/>
    <property type="evidence" value="ECO:0007669"/>
    <property type="project" value="UniProtKB-UniRule"/>
</dbReference>
<organism evidence="6 7">
    <name type="scientific">Nocardioides simplex</name>
    <name type="common">Arthrobacter simplex</name>
    <dbReference type="NCBI Taxonomy" id="2045"/>
    <lineage>
        <taxon>Bacteria</taxon>
        <taxon>Bacillati</taxon>
        <taxon>Actinomycetota</taxon>
        <taxon>Actinomycetes</taxon>
        <taxon>Propionibacteriales</taxon>
        <taxon>Nocardioidaceae</taxon>
        <taxon>Pimelobacter</taxon>
    </lineage>
</organism>
<protein>
    <submittedName>
        <fullName evidence="6">TetR/AcrR family transcriptional regulator</fullName>
    </submittedName>
</protein>
<name>A0A7J5DRR9_NOCSI</name>
<dbReference type="RefSeq" id="WP_151582617.1">
    <property type="nucleotide sequence ID" value="NZ_WBVM01000005.1"/>
</dbReference>
<dbReference type="Pfam" id="PF00440">
    <property type="entry name" value="TetR_N"/>
    <property type="match status" value="1"/>
</dbReference>
<dbReference type="PANTHER" id="PTHR47506:SF1">
    <property type="entry name" value="HTH-TYPE TRANSCRIPTIONAL REGULATOR YJDC"/>
    <property type="match status" value="1"/>
</dbReference>
<dbReference type="SUPFAM" id="SSF46689">
    <property type="entry name" value="Homeodomain-like"/>
    <property type="match status" value="1"/>
</dbReference>